<reference evidence="2" key="1">
    <citation type="journal article" date="2017" name="Genome Biol.">
        <title>Comparative genomics reveals high biological diversity and specific adaptations in the industrially and medically important fungal genus Aspergillus.</title>
        <authorList>
            <person name="de Vries R.P."/>
            <person name="Riley R."/>
            <person name="Wiebenga A."/>
            <person name="Aguilar-Osorio G."/>
            <person name="Amillis S."/>
            <person name="Uchima C.A."/>
            <person name="Anderluh G."/>
            <person name="Asadollahi M."/>
            <person name="Askin M."/>
            <person name="Barry K."/>
            <person name="Battaglia E."/>
            <person name="Bayram O."/>
            <person name="Benocci T."/>
            <person name="Braus-Stromeyer S.A."/>
            <person name="Caldana C."/>
            <person name="Canovas D."/>
            <person name="Cerqueira G.C."/>
            <person name="Chen F."/>
            <person name="Chen W."/>
            <person name="Choi C."/>
            <person name="Clum A."/>
            <person name="Dos Santos R.A."/>
            <person name="Damasio A.R."/>
            <person name="Diallinas G."/>
            <person name="Emri T."/>
            <person name="Fekete E."/>
            <person name="Flipphi M."/>
            <person name="Freyberg S."/>
            <person name="Gallo A."/>
            <person name="Gournas C."/>
            <person name="Habgood R."/>
            <person name="Hainaut M."/>
            <person name="Harispe M.L."/>
            <person name="Henrissat B."/>
            <person name="Hilden K.S."/>
            <person name="Hope R."/>
            <person name="Hossain A."/>
            <person name="Karabika E."/>
            <person name="Karaffa L."/>
            <person name="Karanyi Z."/>
            <person name="Krasevec N."/>
            <person name="Kuo A."/>
            <person name="Kusch H."/>
            <person name="LaButti K."/>
            <person name="Lagendijk E.L."/>
            <person name="Lapidus A."/>
            <person name="Levasseur A."/>
            <person name="Lindquist E."/>
            <person name="Lipzen A."/>
            <person name="Logrieco A.F."/>
            <person name="MacCabe A."/>
            <person name="Maekelae M.R."/>
            <person name="Malavazi I."/>
            <person name="Melin P."/>
            <person name="Meyer V."/>
            <person name="Mielnichuk N."/>
            <person name="Miskei M."/>
            <person name="Molnar A.P."/>
            <person name="Mule G."/>
            <person name="Ngan C.Y."/>
            <person name="Orejas M."/>
            <person name="Orosz E."/>
            <person name="Ouedraogo J.P."/>
            <person name="Overkamp K.M."/>
            <person name="Park H.-S."/>
            <person name="Perrone G."/>
            <person name="Piumi F."/>
            <person name="Punt P.J."/>
            <person name="Ram A.F."/>
            <person name="Ramon A."/>
            <person name="Rauscher S."/>
            <person name="Record E."/>
            <person name="Riano-Pachon D.M."/>
            <person name="Robert V."/>
            <person name="Roehrig J."/>
            <person name="Ruller R."/>
            <person name="Salamov A."/>
            <person name="Salih N.S."/>
            <person name="Samson R.A."/>
            <person name="Sandor E."/>
            <person name="Sanguinetti M."/>
            <person name="Schuetze T."/>
            <person name="Sepcic K."/>
            <person name="Shelest E."/>
            <person name="Sherlock G."/>
            <person name="Sophianopoulou V."/>
            <person name="Squina F.M."/>
            <person name="Sun H."/>
            <person name="Susca A."/>
            <person name="Todd R.B."/>
            <person name="Tsang A."/>
            <person name="Unkles S.E."/>
            <person name="van de Wiele N."/>
            <person name="van Rossen-Uffink D."/>
            <person name="Oliveira J.V."/>
            <person name="Vesth T.C."/>
            <person name="Visser J."/>
            <person name="Yu J.-H."/>
            <person name="Zhou M."/>
            <person name="Andersen M.R."/>
            <person name="Archer D.B."/>
            <person name="Baker S.E."/>
            <person name="Benoit I."/>
            <person name="Brakhage A.A."/>
            <person name="Braus G.H."/>
            <person name="Fischer R."/>
            <person name="Frisvad J.C."/>
            <person name="Goldman G.H."/>
            <person name="Houbraken J."/>
            <person name="Oakley B."/>
            <person name="Pocsi I."/>
            <person name="Scazzocchio C."/>
            <person name="Seiboth B."/>
            <person name="vanKuyk P.A."/>
            <person name="Wortman J."/>
            <person name="Dyer P.S."/>
            <person name="Grigoriev I.V."/>
        </authorList>
    </citation>
    <scope>NUCLEOTIDE SEQUENCE [LARGE SCALE GENOMIC DNA]</scope>
    <source>
        <strain evidence="2">CBS 106.47</strain>
    </source>
</reference>
<evidence type="ECO:0000313" key="2">
    <source>
        <dbReference type="Proteomes" id="UP000184063"/>
    </source>
</evidence>
<dbReference type="AlphaFoldDB" id="A0A1M3TM61"/>
<dbReference type="EMBL" id="KV878240">
    <property type="protein sequence ID" value="OJZ87877.1"/>
    <property type="molecule type" value="Genomic_DNA"/>
</dbReference>
<accession>A0A1M3TM61</accession>
<protein>
    <submittedName>
        <fullName evidence="1">Uncharacterized protein</fullName>
    </submittedName>
</protein>
<name>A0A1M3TM61_ASPLC</name>
<dbReference type="VEuPathDB" id="FungiDB:ASPFODRAFT_60226"/>
<gene>
    <name evidence="1" type="ORF">ASPFODRAFT_60226</name>
</gene>
<dbReference type="Proteomes" id="UP000184063">
    <property type="component" value="Unassembled WGS sequence"/>
</dbReference>
<proteinExistence type="predicted"/>
<evidence type="ECO:0000313" key="1">
    <source>
        <dbReference type="EMBL" id="OJZ87877.1"/>
    </source>
</evidence>
<sequence>MRQKGRHKLIRSPHRAHVPDRLAVPSMSLDSLTKRFSEHPNFLHCDRLSRISSDGSIAPPLPVSSNESATRRQIGSLLCTRPITLQRAPVPCRDDGAISSDKLCPLLQVTDSIKRLPHPPVERLPAADCRRCW</sequence>
<organism evidence="1 2">
    <name type="scientific">Aspergillus luchuensis (strain CBS 106.47)</name>
    <dbReference type="NCBI Taxonomy" id="1137211"/>
    <lineage>
        <taxon>Eukaryota</taxon>
        <taxon>Fungi</taxon>
        <taxon>Dikarya</taxon>
        <taxon>Ascomycota</taxon>
        <taxon>Pezizomycotina</taxon>
        <taxon>Eurotiomycetes</taxon>
        <taxon>Eurotiomycetidae</taxon>
        <taxon>Eurotiales</taxon>
        <taxon>Aspergillaceae</taxon>
        <taxon>Aspergillus</taxon>
        <taxon>Aspergillus subgen. Circumdati</taxon>
    </lineage>
</organism>